<keyword evidence="3" id="KW-1185">Reference proteome</keyword>
<organism evidence="1">
    <name type="scientific">Cladocopium goreaui</name>
    <dbReference type="NCBI Taxonomy" id="2562237"/>
    <lineage>
        <taxon>Eukaryota</taxon>
        <taxon>Sar</taxon>
        <taxon>Alveolata</taxon>
        <taxon>Dinophyceae</taxon>
        <taxon>Suessiales</taxon>
        <taxon>Symbiodiniaceae</taxon>
        <taxon>Cladocopium</taxon>
    </lineage>
</organism>
<reference evidence="2" key="2">
    <citation type="submission" date="2024-04" db="EMBL/GenBank/DDBJ databases">
        <authorList>
            <person name="Chen Y."/>
            <person name="Shah S."/>
            <person name="Dougan E. K."/>
            <person name="Thang M."/>
            <person name="Chan C."/>
        </authorList>
    </citation>
    <scope>NUCLEOTIDE SEQUENCE [LARGE SCALE GENOMIC DNA]</scope>
</reference>
<dbReference type="EMBL" id="CAMXCT030000941">
    <property type="protein sequence ID" value="CAL4772280.1"/>
    <property type="molecule type" value="Genomic_DNA"/>
</dbReference>
<sequence>MKAFATIFLQQCRAIRIDFWSSHMGSFGALGYRWSWPVRHITGADNHEWVV</sequence>
<dbReference type="Proteomes" id="UP001152797">
    <property type="component" value="Unassembled WGS sequence"/>
</dbReference>
<name>A0A9P1C6G0_9DINO</name>
<accession>A0A9P1C6G0</accession>
<protein>
    <submittedName>
        <fullName evidence="1">Uncharacterized protein</fullName>
    </submittedName>
</protein>
<dbReference type="EMBL" id="CAMXCT010000941">
    <property type="protein sequence ID" value="CAI3984968.1"/>
    <property type="molecule type" value="Genomic_DNA"/>
</dbReference>
<proteinExistence type="predicted"/>
<dbReference type="EMBL" id="CAMXCT020000941">
    <property type="protein sequence ID" value="CAL1138343.1"/>
    <property type="molecule type" value="Genomic_DNA"/>
</dbReference>
<reference evidence="1" key="1">
    <citation type="submission" date="2022-10" db="EMBL/GenBank/DDBJ databases">
        <authorList>
            <person name="Chen Y."/>
            <person name="Dougan E. K."/>
            <person name="Chan C."/>
            <person name="Rhodes N."/>
            <person name="Thang M."/>
        </authorList>
    </citation>
    <scope>NUCLEOTIDE SEQUENCE</scope>
</reference>
<gene>
    <name evidence="1" type="ORF">C1SCF055_LOCUS12459</name>
</gene>
<dbReference type="AlphaFoldDB" id="A0A9P1C6G0"/>
<evidence type="ECO:0000313" key="2">
    <source>
        <dbReference type="EMBL" id="CAL1138343.1"/>
    </source>
</evidence>
<evidence type="ECO:0000313" key="1">
    <source>
        <dbReference type="EMBL" id="CAI3984968.1"/>
    </source>
</evidence>
<evidence type="ECO:0000313" key="3">
    <source>
        <dbReference type="Proteomes" id="UP001152797"/>
    </source>
</evidence>
<comment type="caution">
    <text evidence="1">The sequence shown here is derived from an EMBL/GenBank/DDBJ whole genome shotgun (WGS) entry which is preliminary data.</text>
</comment>